<proteinExistence type="predicted"/>
<keyword evidence="1" id="KW-0812">Transmembrane</keyword>
<organism evidence="2 3">
    <name type="scientific">Corynebacterium minutissimum</name>
    <dbReference type="NCBI Taxonomy" id="38301"/>
    <lineage>
        <taxon>Bacteria</taxon>
        <taxon>Bacillati</taxon>
        <taxon>Actinomycetota</taxon>
        <taxon>Actinomycetes</taxon>
        <taxon>Mycobacteriales</taxon>
        <taxon>Corynebacteriaceae</taxon>
        <taxon>Corynebacterium</taxon>
    </lineage>
</organism>
<feature type="transmembrane region" description="Helical" evidence="1">
    <location>
        <begin position="35"/>
        <end position="58"/>
    </location>
</feature>
<dbReference type="RefSeq" id="WP_039673551.1">
    <property type="nucleotide sequence ID" value="NZ_CP065689.1"/>
</dbReference>
<reference evidence="2 3" key="1">
    <citation type="submission" date="2020-12" db="EMBL/GenBank/DDBJ databases">
        <title>FDA dAtabase for Regulatory Grade micrObial Sequences (FDA-ARGOS): Supporting development and validation of Infectious Disease Dx tests.</title>
        <authorList>
            <person name="Sproer C."/>
            <person name="Gronow S."/>
            <person name="Severitt S."/>
            <person name="Schroder I."/>
            <person name="Tallon L."/>
            <person name="Sadzewicz L."/>
            <person name="Zhao X."/>
            <person name="Boylan J."/>
            <person name="Ott S."/>
            <person name="Bowen H."/>
            <person name="Vavikolanu K."/>
            <person name="Mehta A."/>
            <person name="Aluvathingal J."/>
            <person name="Nadendla S."/>
            <person name="Lowell S."/>
            <person name="Myers T."/>
            <person name="Yan Y."/>
            <person name="Sichtig H."/>
        </authorList>
    </citation>
    <scope>NUCLEOTIDE SEQUENCE [LARGE SCALE GENOMIC DNA]</scope>
    <source>
        <strain evidence="2 3">FDAARGOS_894</strain>
    </source>
</reference>
<accession>A0A7T2XN02</accession>
<keyword evidence="1" id="KW-1133">Transmembrane helix</keyword>
<evidence type="ECO:0000256" key="1">
    <source>
        <dbReference type="SAM" id="Phobius"/>
    </source>
</evidence>
<name>A0A7T2XN02_9CORY</name>
<evidence type="ECO:0000313" key="3">
    <source>
        <dbReference type="Proteomes" id="UP000594905"/>
    </source>
</evidence>
<evidence type="ECO:0000313" key="2">
    <source>
        <dbReference type="EMBL" id="QPS60287.1"/>
    </source>
</evidence>
<keyword evidence="1" id="KW-0472">Membrane</keyword>
<dbReference type="Proteomes" id="UP000594905">
    <property type="component" value="Chromosome"/>
</dbReference>
<feature type="transmembrane region" description="Helical" evidence="1">
    <location>
        <begin position="12"/>
        <end position="29"/>
    </location>
</feature>
<keyword evidence="3" id="KW-1185">Reference proteome</keyword>
<gene>
    <name evidence="2" type="ORF">I6G51_03545</name>
</gene>
<protein>
    <recommendedName>
        <fullName evidence="4">Secreted protein</fullName>
    </recommendedName>
</protein>
<dbReference type="EMBL" id="CP065689">
    <property type="protein sequence ID" value="QPS60287.1"/>
    <property type="molecule type" value="Genomic_DNA"/>
</dbReference>
<sequence length="72" mass="7929">MTTEKINQITRPIGLVLCLILLVSLRHFTEWSWLLRAGVAVGATIAAMLVLIFVLGCFSTEEDTPETHEATS</sequence>
<evidence type="ECO:0008006" key="4">
    <source>
        <dbReference type="Google" id="ProtNLM"/>
    </source>
</evidence>